<dbReference type="InterPro" id="IPR036259">
    <property type="entry name" value="MFS_trans_sf"/>
</dbReference>
<dbReference type="EMBL" id="VSRR010000021">
    <property type="protein sequence ID" value="MPC08202.1"/>
    <property type="molecule type" value="Genomic_DNA"/>
</dbReference>
<dbReference type="SUPFAM" id="SSF103473">
    <property type="entry name" value="MFS general substrate transporter"/>
    <property type="match status" value="1"/>
</dbReference>
<accession>A0A5B7CF16</accession>
<evidence type="ECO:0000313" key="2">
    <source>
        <dbReference type="EMBL" id="MPC08202.1"/>
    </source>
</evidence>
<keyword evidence="1" id="KW-0812">Transmembrane</keyword>
<protein>
    <submittedName>
        <fullName evidence="2">Uncharacterized protein</fullName>
    </submittedName>
</protein>
<keyword evidence="1" id="KW-1133">Transmembrane helix</keyword>
<dbReference type="Gene3D" id="1.20.1250.20">
    <property type="entry name" value="MFS general substrate transporter like domains"/>
    <property type="match status" value="1"/>
</dbReference>
<evidence type="ECO:0000256" key="1">
    <source>
        <dbReference type="SAM" id="Phobius"/>
    </source>
</evidence>
<comment type="caution">
    <text evidence="2">The sequence shown here is derived from an EMBL/GenBank/DDBJ whole genome shotgun (WGS) entry which is preliminary data.</text>
</comment>
<dbReference type="AlphaFoldDB" id="A0A5B7CF16"/>
<keyword evidence="3" id="KW-1185">Reference proteome</keyword>
<name>A0A5B7CF16_PORTR</name>
<reference evidence="2 3" key="1">
    <citation type="submission" date="2019-05" db="EMBL/GenBank/DDBJ databases">
        <title>Another draft genome of Portunus trituberculatus and its Hox gene families provides insights of decapod evolution.</title>
        <authorList>
            <person name="Jeong J.-H."/>
            <person name="Song I."/>
            <person name="Kim S."/>
            <person name="Choi T."/>
            <person name="Kim D."/>
            <person name="Ryu S."/>
            <person name="Kim W."/>
        </authorList>
    </citation>
    <scope>NUCLEOTIDE SEQUENCE [LARGE SCALE GENOMIC DNA]</scope>
    <source>
        <tissue evidence="2">Muscle</tissue>
    </source>
</reference>
<proteinExistence type="predicted"/>
<gene>
    <name evidence="2" type="ORF">E2C01_000779</name>
</gene>
<feature type="transmembrane region" description="Helical" evidence="1">
    <location>
        <begin position="54"/>
        <end position="73"/>
    </location>
</feature>
<dbReference type="Proteomes" id="UP000324222">
    <property type="component" value="Unassembled WGS sequence"/>
</dbReference>
<sequence length="147" mass="15484">MCLRGQGVSYPAVVRVLEGVPLAIRAIAALLVFLGPCVGTSVGASLGSLAQWYIATYVVGSVAIVLTPLCLLLPPPPDAAPHKEMHWKGVLTCRGVWACVGVHVANTWMLHTLLVGLPFCLTYTDLDQPSAVSVGRLPPPPSCWCGL</sequence>
<organism evidence="2 3">
    <name type="scientific">Portunus trituberculatus</name>
    <name type="common">Swimming crab</name>
    <name type="synonym">Neptunus trituberculatus</name>
    <dbReference type="NCBI Taxonomy" id="210409"/>
    <lineage>
        <taxon>Eukaryota</taxon>
        <taxon>Metazoa</taxon>
        <taxon>Ecdysozoa</taxon>
        <taxon>Arthropoda</taxon>
        <taxon>Crustacea</taxon>
        <taxon>Multicrustacea</taxon>
        <taxon>Malacostraca</taxon>
        <taxon>Eumalacostraca</taxon>
        <taxon>Eucarida</taxon>
        <taxon>Decapoda</taxon>
        <taxon>Pleocyemata</taxon>
        <taxon>Brachyura</taxon>
        <taxon>Eubrachyura</taxon>
        <taxon>Portunoidea</taxon>
        <taxon>Portunidae</taxon>
        <taxon>Portuninae</taxon>
        <taxon>Portunus</taxon>
    </lineage>
</organism>
<feature type="transmembrane region" description="Helical" evidence="1">
    <location>
        <begin position="12"/>
        <end position="34"/>
    </location>
</feature>
<dbReference type="OrthoDB" id="6381144at2759"/>
<keyword evidence="1" id="KW-0472">Membrane</keyword>
<evidence type="ECO:0000313" key="3">
    <source>
        <dbReference type="Proteomes" id="UP000324222"/>
    </source>
</evidence>